<sequence length="1433" mass="159910">MTTTLSMPQESQIPGDRTAPKASLRLEWVYGYRAANCRSNIHLTENGELVYFSAAVAIVQSIEEKDHCRQRFFLGHDDDIISSCLHPDRKIVATGQIGKNAQICVWNTQGTMKLESLLQGHADGVGAINFSADGEKLASVGIDSNNTIKVWSWLRGKILATVAGHSERVFDICYFGDRVITCGVKHIRFWTLLGNTLEFKEGLFGKSEALTLLCIGTLGRSTTNESRTTNDDESLCFTGAINGDLIVWKKNKIDRIISGAHNSTIYSIDINSNGFLTSGKDGCVKEWTRDFAPTGQSTHVPSLINDSEEISVCSIASHNGYCVAGTRDCEIYGFHLNENNAPQLLVQGHHDSSLFALACHPKENIFVTGGEDCTLRFWNAERMSSITFFTTPYVPLSPPPAIRSIAFTSDGNQIAVGYENGYVEIYRTILKPHEEERVQPIHTMHDHAYRIQSLAFSPHDKYLAVGCNDGTLDIYDVKDQYKNLHFKNTSNSLSVTNMDWTDDEKYLLYTGENKQVFIAKMPSFENLSDKEKENIHNWSTFTSLRHKEVRGIWNKFAEKTDIVTIDGNEYSGVIAAGDEQGLIKLFRFPSEKRGAHFKKYVGHSSRIGNVCFLHDKSRLITIGTDDRTILQWNFLSETDSIALVDTRRLSTAATSFRLGTDDMMNADAVDGTIEDAQLLETAQQAGTYLDSDSEDSDSDLSGAEIDSDIEKEKQISYDRTLYREDYQKLKKTMKEKLPPGEKRKKQPDQGLTLDFVFGYRGYDCRDNVFSLKTGEIIYHVAALGIVLNAEQNVQRFYNCHTDDILCLAVSPDMSLVATGQIGRDPPVHVWDPIKMQTSSILKGQHYRGISALGFSRNGKWLASVGLDDYRTIVIWDWKKGEKLASQRGHNDKIFCLRWNPHDDDRFVTVGVKHIKFWTKAGGGMTSKQGVFGKAAGKQGKQNQMCVVFGKTVDSCITGGGDGHFMILNEADLTVVVTVEHRNQEVSDIKFSPDDRHLAVGTHDNFVDIYNVETQKRVGICKANSSYITHVDWDAKGKLIMTNSGAKEQLFYEAPRGTRITSIKTTDIEKMDWFTWTGVLGLVCEGVWPPATDVTDVNSTDLTKDKQILATGDDFGLVKLFEFPVKGKFAKFKRYTGHSAHVTRVRWTYDNSYLISIGGRDVAALVWKHERNTDVETVPTSQGKITVANVRTTPTNSKTTTTVTASTSVAPVRQEKGESDDSDNTDSEEEGYDSDVQHDRSMDYNARILIDPARTKSDKQANIRSSTATNKSIRAKVKPSQRKINEDVAIVKAALKSSIGLGFLSAVQENSTTNEALDHDQKPRGRIIDLELNHIHGYRSFDCRDNLFYLADNESIVYPAAGTCVVHHVSRGTQNFYKKHTDDIISMAVHNGGKHGNIVASGQIGENPTIHVWNAQTRETISVLSGKHKRGEFN</sequence>
<dbReference type="EMBL" id="CAJOBI010002473">
    <property type="protein sequence ID" value="CAF3930449.1"/>
    <property type="molecule type" value="Genomic_DNA"/>
</dbReference>
<evidence type="ECO:0000256" key="1">
    <source>
        <dbReference type="ARBA" id="ARBA00006489"/>
    </source>
</evidence>
<dbReference type="Pfam" id="PF00400">
    <property type="entry name" value="WD40"/>
    <property type="match status" value="2"/>
</dbReference>
<dbReference type="InterPro" id="IPR050630">
    <property type="entry name" value="WD_repeat_EMAP"/>
</dbReference>
<evidence type="ECO:0000256" key="5">
    <source>
        <dbReference type="SAM" id="MobiDB-lite"/>
    </source>
</evidence>
<dbReference type="PROSITE" id="PS50294">
    <property type="entry name" value="WD_REPEATS_REGION"/>
    <property type="match status" value="2"/>
</dbReference>
<dbReference type="Gene3D" id="2.130.10.10">
    <property type="entry name" value="YVTN repeat-like/Quinoprotein amine dehydrogenase"/>
    <property type="match status" value="5"/>
</dbReference>
<feature type="domain" description="EML-like second beta-propeller" evidence="7">
    <location>
        <begin position="940"/>
        <end position="1168"/>
    </location>
</feature>
<gene>
    <name evidence="8" type="ORF">SMN809_LOCUS8164</name>
</gene>
<dbReference type="InterPro" id="IPR005108">
    <property type="entry name" value="HELP"/>
</dbReference>
<feature type="repeat" description="WD" evidence="4">
    <location>
        <begin position="347"/>
        <end position="388"/>
    </location>
</feature>
<evidence type="ECO:0000256" key="4">
    <source>
        <dbReference type="PROSITE-ProRule" id="PRU00221"/>
    </source>
</evidence>
<dbReference type="SUPFAM" id="SSF50978">
    <property type="entry name" value="WD40 repeat-like"/>
    <property type="match status" value="3"/>
</dbReference>
<dbReference type="InterPro" id="IPR015943">
    <property type="entry name" value="WD40/YVTN_repeat-like_dom_sf"/>
</dbReference>
<comment type="similarity">
    <text evidence="1">Belongs to the WD repeat EMAP family.</text>
</comment>
<dbReference type="SMART" id="SM00320">
    <property type="entry name" value="WD40"/>
    <property type="match status" value="19"/>
</dbReference>
<evidence type="ECO:0000259" key="6">
    <source>
        <dbReference type="Pfam" id="PF23409"/>
    </source>
</evidence>
<protein>
    <recommendedName>
        <fullName evidence="10">Echinoderm microtubule-associated protein-like 6</fullName>
    </recommendedName>
</protein>
<feature type="compositionally biased region" description="Low complexity" evidence="5">
    <location>
        <begin position="1190"/>
        <end position="1211"/>
    </location>
</feature>
<dbReference type="FunFam" id="2.130.10.10:FF:000320">
    <property type="entry name" value="echinoderm microtubule-associated protein-like 6"/>
    <property type="match status" value="1"/>
</dbReference>
<name>A0A8S2LZ84_9BILA</name>
<dbReference type="InterPro" id="IPR036322">
    <property type="entry name" value="WD40_repeat_dom_sf"/>
</dbReference>
<keyword evidence="3" id="KW-0677">Repeat</keyword>
<dbReference type="PANTHER" id="PTHR13720:SF33">
    <property type="entry name" value="HELP DOMAIN-CONTAINING PROTEIN"/>
    <property type="match status" value="1"/>
</dbReference>
<dbReference type="InterPro" id="IPR001680">
    <property type="entry name" value="WD40_rpt"/>
</dbReference>
<dbReference type="InterPro" id="IPR011047">
    <property type="entry name" value="Quinoprotein_ADH-like_sf"/>
</dbReference>
<proteinExistence type="inferred from homology"/>
<feature type="compositionally biased region" description="Polar residues" evidence="5">
    <location>
        <begin position="1261"/>
        <end position="1271"/>
    </location>
</feature>
<evidence type="ECO:0000256" key="2">
    <source>
        <dbReference type="ARBA" id="ARBA00022574"/>
    </source>
</evidence>
<feature type="repeat" description="WD" evidence="4">
    <location>
        <begin position="444"/>
        <end position="478"/>
    </location>
</feature>
<dbReference type="Pfam" id="PF23414">
    <property type="entry name" value="Beta-prop_EML_2"/>
    <property type="match status" value="2"/>
</dbReference>
<comment type="caution">
    <text evidence="8">The sequence shown here is derived from an EMBL/GenBank/DDBJ whole genome shotgun (WGS) entry which is preliminary data.</text>
</comment>
<dbReference type="GO" id="GO:0008017">
    <property type="term" value="F:microtubule binding"/>
    <property type="evidence" value="ECO:0007669"/>
    <property type="project" value="TreeGrafter"/>
</dbReference>
<feature type="repeat" description="WD" evidence="4">
    <location>
        <begin position="978"/>
        <end position="1019"/>
    </location>
</feature>
<evidence type="ECO:0000313" key="8">
    <source>
        <dbReference type="EMBL" id="CAF3930449.1"/>
    </source>
</evidence>
<feature type="repeat" description="WD" evidence="4">
    <location>
        <begin position="1134"/>
        <end position="1176"/>
    </location>
</feature>
<dbReference type="PANTHER" id="PTHR13720">
    <property type="entry name" value="WD-40 REPEAT PROTEIN"/>
    <property type="match status" value="1"/>
</dbReference>
<evidence type="ECO:0008006" key="10">
    <source>
        <dbReference type="Google" id="ProtNLM"/>
    </source>
</evidence>
<dbReference type="Pfam" id="PF23409">
    <property type="entry name" value="Beta-prop_EML"/>
    <property type="match status" value="1"/>
</dbReference>
<organism evidence="8 9">
    <name type="scientific">Rotaria magnacalcarata</name>
    <dbReference type="NCBI Taxonomy" id="392030"/>
    <lineage>
        <taxon>Eukaryota</taxon>
        <taxon>Metazoa</taxon>
        <taxon>Spiralia</taxon>
        <taxon>Gnathifera</taxon>
        <taxon>Rotifera</taxon>
        <taxon>Eurotatoria</taxon>
        <taxon>Bdelloidea</taxon>
        <taxon>Philodinida</taxon>
        <taxon>Philodinidae</taxon>
        <taxon>Rotaria</taxon>
    </lineage>
</organism>
<feature type="region of interest" description="Disordered" evidence="5">
    <location>
        <begin position="1190"/>
        <end position="1237"/>
    </location>
</feature>
<evidence type="ECO:0000256" key="3">
    <source>
        <dbReference type="ARBA" id="ARBA00022737"/>
    </source>
</evidence>
<reference evidence="8" key="1">
    <citation type="submission" date="2021-02" db="EMBL/GenBank/DDBJ databases">
        <authorList>
            <person name="Nowell W R."/>
        </authorList>
    </citation>
    <scope>NUCLEOTIDE SEQUENCE</scope>
</reference>
<dbReference type="Pfam" id="PF03451">
    <property type="entry name" value="HELP"/>
    <property type="match status" value="3"/>
</dbReference>
<dbReference type="InterPro" id="IPR055439">
    <property type="entry name" value="Beta-prop_EML_1st"/>
</dbReference>
<feature type="domain" description="EML-like second beta-propeller" evidence="7">
    <location>
        <begin position="354"/>
        <end position="633"/>
    </location>
</feature>
<feature type="domain" description="EML-like first beta-propeller" evidence="6">
    <location>
        <begin position="69"/>
        <end position="328"/>
    </location>
</feature>
<dbReference type="SUPFAM" id="SSF50998">
    <property type="entry name" value="Quinoprotein alcohol dehydrogenase-like"/>
    <property type="match status" value="1"/>
</dbReference>
<accession>A0A8S2LZ84</accession>
<dbReference type="InterPro" id="IPR055442">
    <property type="entry name" value="Beta-prop_EML-like_2nd"/>
</dbReference>
<evidence type="ECO:0000259" key="7">
    <source>
        <dbReference type="Pfam" id="PF23414"/>
    </source>
</evidence>
<feature type="region of interest" description="Disordered" evidence="5">
    <location>
        <begin position="1252"/>
        <end position="1271"/>
    </location>
</feature>
<evidence type="ECO:0000313" key="9">
    <source>
        <dbReference type="Proteomes" id="UP000676336"/>
    </source>
</evidence>
<dbReference type="FunFam" id="2.130.10.10:FF:000044">
    <property type="entry name" value="echinoderm microtubule-associated protein-like 6 isoform X1"/>
    <property type="match status" value="1"/>
</dbReference>
<dbReference type="PROSITE" id="PS50082">
    <property type="entry name" value="WD_REPEATS_2"/>
    <property type="match status" value="4"/>
</dbReference>
<dbReference type="Proteomes" id="UP000676336">
    <property type="component" value="Unassembled WGS sequence"/>
</dbReference>
<keyword evidence="2 4" id="KW-0853">WD repeat</keyword>
<feature type="compositionally biased region" description="Acidic residues" evidence="5">
    <location>
        <begin position="1219"/>
        <end position="1232"/>
    </location>
</feature>